<evidence type="ECO:0000313" key="11">
    <source>
        <dbReference type="Proteomes" id="UP000475325"/>
    </source>
</evidence>
<accession>A0A7C8NBC7</accession>
<keyword evidence="10" id="KW-0251">Elongation factor</keyword>
<dbReference type="PANTHER" id="PTHR12882">
    <property type="entry name" value="SUPPRESSOR OF TY 4"/>
    <property type="match status" value="1"/>
</dbReference>
<dbReference type="InterPro" id="IPR022800">
    <property type="entry name" value="Spt4/RpoE2_Znf"/>
</dbReference>
<evidence type="ECO:0000256" key="6">
    <source>
        <dbReference type="ARBA" id="ARBA00023242"/>
    </source>
</evidence>
<dbReference type="Gene3D" id="3.30.40.210">
    <property type="match status" value="1"/>
</dbReference>
<evidence type="ECO:0000256" key="5">
    <source>
        <dbReference type="ARBA" id="ARBA00023163"/>
    </source>
</evidence>
<dbReference type="GO" id="GO:0032044">
    <property type="term" value="C:DSIF complex"/>
    <property type="evidence" value="ECO:0007669"/>
    <property type="project" value="TreeGrafter"/>
</dbReference>
<keyword evidence="5" id="KW-0804">Transcription</keyword>
<evidence type="ECO:0000256" key="3">
    <source>
        <dbReference type="ARBA" id="ARBA00010464"/>
    </source>
</evidence>
<proteinExistence type="inferred from homology"/>
<evidence type="ECO:0000256" key="8">
    <source>
        <dbReference type="ARBA" id="ARBA00029869"/>
    </source>
</evidence>
<dbReference type="GO" id="GO:0006355">
    <property type="term" value="P:regulation of DNA-templated transcription"/>
    <property type="evidence" value="ECO:0007669"/>
    <property type="project" value="InterPro"/>
</dbReference>
<evidence type="ECO:0000256" key="4">
    <source>
        <dbReference type="ARBA" id="ARBA00020182"/>
    </source>
</evidence>
<feature type="domain" description="Spt4/RpoE2 zinc finger" evidence="9">
    <location>
        <begin position="91"/>
        <end position="168"/>
    </location>
</feature>
<evidence type="ECO:0000256" key="1">
    <source>
        <dbReference type="ARBA" id="ARBA00004123"/>
    </source>
</evidence>
<dbReference type="PANTHER" id="PTHR12882:SF1">
    <property type="entry name" value="TRANSCRIPTION ELONGATION FACTOR SPT4"/>
    <property type="match status" value="1"/>
</dbReference>
<comment type="caution">
    <text evidence="10">The sequence shown here is derived from an EMBL/GenBank/DDBJ whole genome shotgun (WGS) entry which is preliminary data.</text>
</comment>
<gene>
    <name evidence="10" type="primary">SPT4</name>
    <name evidence="10" type="ORF">TWF102_006710</name>
</gene>
<dbReference type="InterPro" id="IPR009287">
    <property type="entry name" value="Spt4"/>
</dbReference>
<dbReference type="GO" id="GO:0008270">
    <property type="term" value="F:zinc ion binding"/>
    <property type="evidence" value="ECO:0007669"/>
    <property type="project" value="InterPro"/>
</dbReference>
<evidence type="ECO:0000256" key="2">
    <source>
        <dbReference type="ARBA" id="ARBA00004584"/>
    </source>
</evidence>
<dbReference type="AlphaFoldDB" id="A0A7C8NBC7"/>
<dbReference type="GO" id="GO:0000993">
    <property type="term" value="F:RNA polymerase II complex binding"/>
    <property type="evidence" value="ECO:0007669"/>
    <property type="project" value="TreeGrafter"/>
</dbReference>
<keyword evidence="6" id="KW-0539">Nucleus</keyword>
<name>A0A7C8NBC7_ORBOL</name>
<protein>
    <recommendedName>
        <fullName evidence="4">Transcription elongation factor SPT4</fullName>
    </recommendedName>
    <alternativeName>
        <fullName evidence="8">Chromatin elongation factor SPT4</fullName>
    </alternativeName>
</protein>
<dbReference type="CDD" id="cd07973">
    <property type="entry name" value="Spt4"/>
    <property type="match status" value="1"/>
</dbReference>
<dbReference type="GO" id="GO:0140673">
    <property type="term" value="P:transcription elongation-coupled chromatin remodeling"/>
    <property type="evidence" value="ECO:0007669"/>
    <property type="project" value="InterPro"/>
</dbReference>
<organism evidence="10 11">
    <name type="scientific">Orbilia oligospora</name>
    <name type="common">Nematode-trapping fungus</name>
    <name type="synonym">Arthrobotrys oligospora</name>
    <dbReference type="NCBI Taxonomy" id="2813651"/>
    <lineage>
        <taxon>Eukaryota</taxon>
        <taxon>Fungi</taxon>
        <taxon>Dikarya</taxon>
        <taxon>Ascomycota</taxon>
        <taxon>Pezizomycotina</taxon>
        <taxon>Orbiliomycetes</taxon>
        <taxon>Orbiliales</taxon>
        <taxon>Orbiliaceae</taxon>
        <taxon>Orbilia</taxon>
    </lineage>
</organism>
<dbReference type="GO" id="GO:0003746">
    <property type="term" value="F:translation elongation factor activity"/>
    <property type="evidence" value="ECO:0007669"/>
    <property type="project" value="UniProtKB-KW"/>
</dbReference>
<reference evidence="10 11" key="1">
    <citation type="submission" date="2019-06" db="EMBL/GenBank/DDBJ databases">
        <authorList>
            <person name="Palmer J.M."/>
        </authorList>
    </citation>
    <scope>NUCLEOTIDE SEQUENCE [LARGE SCALE GENOMIC DNA]</scope>
    <source>
        <strain evidence="10 11">TWF102</strain>
    </source>
</reference>
<sequence length="197" mass="22162">MHAKPDPSHSQSVSGILRAEQRPLQTSTPSTSPFRGTDVFFPLNKPLNSKQISILLFLNIEVYLSIELATMSSANPDYKWRPVPTNHFRYLRACMVCAVVLTLDEFTRKGCPNCHPVLDYTTGSDLAQMCTSPIYEGCISIDKPTESWIAKWLRLDKYVPGVYATKVVGDLPEDAMDYLNAENIEYIPRDGSENNLE</sequence>
<keyword evidence="10" id="KW-0648">Protein biosynthesis</keyword>
<comment type="similarity">
    <text evidence="3">Belongs to the SPT4 family.</text>
</comment>
<dbReference type="Proteomes" id="UP000475325">
    <property type="component" value="Unassembled WGS sequence"/>
</dbReference>
<evidence type="ECO:0000259" key="9">
    <source>
        <dbReference type="SMART" id="SM01389"/>
    </source>
</evidence>
<evidence type="ECO:0000256" key="7">
    <source>
        <dbReference type="ARBA" id="ARBA00023328"/>
    </source>
</evidence>
<dbReference type="InterPro" id="IPR038510">
    <property type="entry name" value="Spt4_sf"/>
</dbReference>
<dbReference type="Pfam" id="PF06093">
    <property type="entry name" value="Spt4"/>
    <property type="match status" value="1"/>
</dbReference>
<keyword evidence="7" id="KW-0137">Centromere</keyword>
<dbReference type="SUPFAM" id="SSF63393">
    <property type="entry name" value="RNA polymerase subunits"/>
    <property type="match status" value="1"/>
</dbReference>
<dbReference type="SMART" id="SM01389">
    <property type="entry name" value="Spt4"/>
    <property type="match status" value="1"/>
</dbReference>
<comment type="subcellular location">
    <subcellularLocation>
        <location evidence="2">Chromosome</location>
        <location evidence="2">Centromere</location>
    </subcellularLocation>
    <subcellularLocation>
        <location evidence="1">Nucleus</location>
    </subcellularLocation>
</comment>
<evidence type="ECO:0000313" key="10">
    <source>
        <dbReference type="EMBL" id="KAF3096439.1"/>
    </source>
</evidence>
<dbReference type="InterPro" id="IPR029040">
    <property type="entry name" value="RPABC4/Spt4"/>
</dbReference>
<dbReference type="EMBL" id="WIQW01000037">
    <property type="protein sequence ID" value="KAF3096439.1"/>
    <property type="molecule type" value="Genomic_DNA"/>
</dbReference>
<dbReference type="GO" id="GO:0000775">
    <property type="term" value="C:chromosome, centromeric region"/>
    <property type="evidence" value="ECO:0007669"/>
    <property type="project" value="UniProtKB-SubCell"/>
</dbReference>